<accession>A0A1M7F132</accession>
<dbReference type="AlphaFoldDB" id="A0A1M7F132"/>
<dbReference type="InterPro" id="IPR000566">
    <property type="entry name" value="Lipocln_cytosolic_FA-bd_dom"/>
</dbReference>
<protein>
    <submittedName>
        <fullName evidence="3">Apolipoprotein D and lipocalin family protein</fullName>
    </submittedName>
</protein>
<dbReference type="Proteomes" id="UP000183974">
    <property type="component" value="Unassembled WGS sequence"/>
</dbReference>
<dbReference type="Pfam" id="PF08212">
    <property type="entry name" value="Lipocalin_2"/>
    <property type="match status" value="1"/>
</dbReference>
<sequence length="170" mass="18427">MIRPAIALAALTLLTACATTPTPSYRNTDQPLSVTTRHDAARLAGEWRVRAATPGDASLTAVTYRPGGQEAFALTRRICNESGACEPRRSTYPAKPLGPNRWALRAADGAEWQIWVVWVDADYRTAAIGTPDGRFGWVLDRAATGGEDRITAAREILDFNGYQSGALIPR</sequence>
<keyword evidence="3" id="KW-0449">Lipoprotein</keyword>
<feature type="domain" description="Lipocalin/cytosolic fatty-acid binding" evidence="2">
    <location>
        <begin position="107"/>
        <end position="168"/>
    </location>
</feature>
<name>A0A1M7F132_9RHOB</name>
<evidence type="ECO:0000313" key="4">
    <source>
        <dbReference type="Proteomes" id="UP000183974"/>
    </source>
</evidence>
<dbReference type="InterPro" id="IPR012674">
    <property type="entry name" value="Calycin"/>
</dbReference>
<gene>
    <name evidence="3" type="ORF">SAMN05444398_10827</name>
</gene>
<dbReference type="OrthoDB" id="594739at2"/>
<evidence type="ECO:0000313" key="3">
    <source>
        <dbReference type="EMBL" id="SHL97399.1"/>
    </source>
</evidence>
<organism evidence="3 4">
    <name type="scientific">Roseovarius pacificus</name>
    <dbReference type="NCBI Taxonomy" id="337701"/>
    <lineage>
        <taxon>Bacteria</taxon>
        <taxon>Pseudomonadati</taxon>
        <taxon>Pseudomonadota</taxon>
        <taxon>Alphaproteobacteria</taxon>
        <taxon>Rhodobacterales</taxon>
        <taxon>Roseobacteraceae</taxon>
        <taxon>Roseovarius</taxon>
    </lineage>
</organism>
<evidence type="ECO:0000256" key="1">
    <source>
        <dbReference type="SAM" id="SignalP"/>
    </source>
</evidence>
<dbReference type="SUPFAM" id="SSF50814">
    <property type="entry name" value="Lipocalins"/>
    <property type="match status" value="1"/>
</dbReference>
<dbReference type="STRING" id="337701.SAMN05444398_10827"/>
<dbReference type="Gene3D" id="2.40.128.20">
    <property type="match status" value="1"/>
</dbReference>
<proteinExistence type="predicted"/>
<dbReference type="EMBL" id="FRBR01000008">
    <property type="protein sequence ID" value="SHL97399.1"/>
    <property type="molecule type" value="Genomic_DNA"/>
</dbReference>
<keyword evidence="1" id="KW-0732">Signal</keyword>
<feature type="chain" id="PRO_5012116213" evidence="1">
    <location>
        <begin position="19"/>
        <end position="170"/>
    </location>
</feature>
<feature type="signal peptide" evidence="1">
    <location>
        <begin position="1"/>
        <end position="18"/>
    </location>
</feature>
<reference evidence="3 4" key="1">
    <citation type="submission" date="2016-11" db="EMBL/GenBank/DDBJ databases">
        <authorList>
            <person name="Jaros S."/>
            <person name="Januszkiewicz K."/>
            <person name="Wedrychowicz H."/>
        </authorList>
    </citation>
    <scope>NUCLEOTIDE SEQUENCE [LARGE SCALE GENOMIC DNA]</scope>
    <source>
        <strain evidence="3 4">DSM 29589</strain>
    </source>
</reference>
<keyword evidence="4" id="KW-1185">Reference proteome</keyword>
<evidence type="ECO:0000259" key="2">
    <source>
        <dbReference type="Pfam" id="PF08212"/>
    </source>
</evidence>
<dbReference type="RefSeq" id="WP_073035336.1">
    <property type="nucleotide sequence ID" value="NZ_BMLR01000009.1"/>
</dbReference>
<dbReference type="PROSITE" id="PS51257">
    <property type="entry name" value="PROKAR_LIPOPROTEIN"/>
    <property type="match status" value="1"/>
</dbReference>